<dbReference type="KEGG" id="gtt:GUITHDRAFT_162974"/>
<dbReference type="HOGENOM" id="CLU_442442_0_0_1"/>
<evidence type="ECO:0000313" key="4">
    <source>
        <dbReference type="Proteomes" id="UP000011087"/>
    </source>
</evidence>
<protein>
    <submittedName>
        <fullName evidence="2 3">Uncharacterized protein</fullName>
    </submittedName>
</protein>
<dbReference type="AlphaFoldDB" id="L1JEI7"/>
<reference evidence="2 4" key="1">
    <citation type="journal article" date="2012" name="Nature">
        <title>Algal genomes reveal evolutionary mosaicism and the fate of nucleomorphs.</title>
        <authorList>
            <consortium name="DOE Joint Genome Institute"/>
            <person name="Curtis B.A."/>
            <person name="Tanifuji G."/>
            <person name="Burki F."/>
            <person name="Gruber A."/>
            <person name="Irimia M."/>
            <person name="Maruyama S."/>
            <person name="Arias M.C."/>
            <person name="Ball S.G."/>
            <person name="Gile G.H."/>
            <person name="Hirakawa Y."/>
            <person name="Hopkins J.F."/>
            <person name="Kuo A."/>
            <person name="Rensing S.A."/>
            <person name="Schmutz J."/>
            <person name="Symeonidi A."/>
            <person name="Elias M."/>
            <person name="Eveleigh R.J."/>
            <person name="Herman E.K."/>
            <person name="Klute M.J."/>
            <person name="Nakayama T."/>
            <person name="Obornik M."/>
            <person name="Reyes-Prieto A."/>
            <person name="Armbrust E.V."/>
            <person name="Aves S.J."/>
            <person name="Beiko R.G."/>
            <person name="Coutinho P."/>
            <person name="Dacks J.B."/>
            <person name="Durnford D.G."/>
            <person name="Fast N.M."/>
            <person name="Green B.R."/>
            <person name="Grisdale C.J."/>
            <person name="Hempel F."/>
            <person name="Henrissat B."/>
            <person name="Hoppner M.P."/>
            <person name="Ishida K."/>
            <person name="Kim E."/>
            <person name="Koreny L."/>
            <person name="Kroth P.G."/>
            <person name="Liu Y."/>
            <person name="Malik S.B."/>
            <person name="Maier U.G."/>
            <person name="McRose D."/>
            <person name="Mock T."/>
            <person name="Neilson J.A."/>
            <person name="Onodera N.T."/>
            <person name="Poole A.M."/>
            <person name="Pritham E.J."/>
            <person name="Richards T.A."/>
            <person name="Rocap G."/>
            <person name="Roy S.W."/>
            <person name="Sarai C."/>
            <person name="Schaack S."/>
            <person name="Shirato S."/>
            <person name="Slamovits C.H."/>
            <person name="Spencer D.F."/>
            <person name="Suzuki S."/>
            <person name="Worden A.Z."/>
            <person name="Zauner S."/>
            <person name="Barry K."/>
            <person name="Bell C."/>
            <person name="Bharti A.K."/>
            <person name="Crow J.A."/>
            <person name="Grimwood J."/>
            <person name="Kramer R."/>
            <person name="Lindquist E."/>
            <person name="Lucas S."/>
            <person name="Salamov A."/>
            <person name="McFadden G.I."/>
            <person name="Lane C.E."/>
            <person name="Keeling P.J."/>
            <person name="Gray M.W."/>
            <person name="Grigoriev I.V."/>
            <person name="Archibald J.M."/>
        </authorList>
    </citation>
    <scope>NUCLEOTIDE SEQUENCE</scope>
    <source>
        <strain evidence="2 4">CCMP2712</strain>
    </source>
</reference>
<proteinExistence type="predicted"/>
<keyword evidence="4" id="KW-1185">Reference proteome</keyword>
<evidence type="ECO:0000313" key="3">
    <source>
        <dbReference type="EnsemblProtists" id="EKX46525"/>
    </source>
</evidence>
<gene>
    <name evidence="2" type="ORF">GUITHDRAFT_162974</name>
</gene>
<reference evidence="4" key="2">
    <citation type="submission" date="2012-11" db="EMBL/GenBank/DDBJ databases">
        <authorList>
            <person name="Kuo A."/>
            <person name="Curtis B.A."/>
            <person name="Tanifuji G."/>
            <person name="Burki F."/>
            <person name="Gruber A."/>
            <person name="Irimia M."/>
            <person name="Maruyama S."/>
            <person name="Arias M.C."/>
            <person name="Ball S.G."/>
            <person name="Gile G.H."/>
            <person name="Hirakawa Y."/>
            <person name="Hopkins J.F."/>
            <person name="Rensing S.A."/>
            <person name="Schmutz J."/>
            <person name="Symeonidi A."/>
            <person name="Elias M."/>
            <person name="Eveleigh R.J."/>
            <person name="Herman E.K."/>
            <person name="Klute M.J."/>
            <person name="Nakayama T."/>
            <person name="Obornik M."/>
            <person name="Reyes-Prieto A."/>
            <person name="Armbrust E.V."/>
            <person name="Aves S.J."/>
            <person name="Beiko R.G."/>
            <person name="Coutinho P."/>
            <person name="Dacks J.B."/>
            <person name="Durnford D.G."/>
            <person name="Fast N.M."/>
            <person name="Green B.R."/>
            <person name="Grisdale C."/>
            <person name="Hempe F."/>
            <person name="Henrissat B."/>
            <person name="Hoppner M.P."/>
            <person name="Ishida K.-I."/>
            <person name="Kim E."/>
            <person name="Koreny L."/>
            <person name="Kroth P.G."/>
            <person name="Liu Y."/>
            <person name="Malik S.-B."/>
            <person name="Maier U.G."/>
            <person name="McRose D."/>
            <person name="Mock T."/>
            <person name="Neilson J.A."/>
            <person name="Onodera N.T."/>
            <person name="Poole A.M."/>
            <person name="Pritham E.J."/>
            <person name="Richards T.A."/>
            <person name="Rocap G."/>
            <person name="Roy S.W."/>
            <person name="Sarai C."/>
            <person name="Schaack S."/>
            <person name="Shirato S."/>
            <person name="Slamovits C.H."/>
            <person name="Spencer D.F."/>
            <person name="Suzuki S."/>
            <person name="Worden A.Z."/>
            <person name="Zauner S."/>
            <person name="Barry K."/>
            <person name="Bell C."/>
            <person name="Bharti A.K."/>
            <person name="Crow J.A."/>
            <person name="Grimwood J."/>
            <person name="Kramer R."/>
            <person name="Lindquist E."/>
            <person name="Lucas S."/>
            <person name="Salamov A."/>
            <person name="McFadden G.I."/>
            <person name="Lane C.E."/>
            <person name="Keeling P.J."/>
            <person name="Gray M.W."/>
            <person name="Grigoriev I.V."/>
            <person name="Archibald J.M."/>
        </authorList>
    </citation>
    <scope>NUCLEOTIDE SEQUENCE</scope>
    <source>
        <strain evidence="4">CCMP2712</strain>
    </source>
</reference>
<sequence length="618" mass="69743">MARGGAMKAAGVSAMAIAFALLIVCISIQQYTERIQNDSMSAPLGSSELLTIQSLMHVPACAADKHCRSACRLVCDEVRMSSGARDYASSLISFGCCSSSPVITKQVTGARETLLAEVSKLHAHDRLPVKYLRSGNSLKENLAILKREETAVAKRLAKLKLKDVLPFRVKRGGQLAFQVQPPLVDGTKRNSTTTDPYGVERQAESKGKRDAVWRGFYCVGADCPEENDSFQTWSAYEAYLAATNQFGLPVSFRNESSVKYVESDPSELERLLRETEIMGLGEPYEEEEVLKDPDTDVENLYQQYRWCVFKSNDNLDDCLKKLREQHLQWEWQRIPGCIPNVTVNASFHPENASYIANANASCLQLVPMRTLRTYGYDVATGKYPMENLTDDLEEFPPSEEAIRHLLGDDLYAKYEEEERKSLTLGEAHQQFNLRRAEIRRRQVFKKAFNKTEFEWCLHQHKHDKDFPKACTGDGRMFIKKPYQDRHKPLTAPEQIVEGVASAMRNLVGEDRAARVVEETGTEAAGQRHPNKFEYGPAVVQPGHVAAEPAPWLRMKLIRDQPQSVEGKMALLRDRRRLPGVNVDSWGGAMPALYHSRRDPIAYTPNQCCSHFVDMSEWA</sequence>
<evidence type="ECO:0000313" key="2">
    <source>
        <dbReference type="EMBL" id="EKX46525.1"/>
    </source>
</evidence>
<evidence type="ECO:0000256" key="1">
    <source>
        <dbReference type="SAM" id="Phobius"/>
    </source>
</evidence>
<accession>L1JEI7</accession>
<dbReference type="EMBL" id="JH992994">
    <property type="protein sequence ID" value="EKX46525.1"/>
    <property type="molecule type" value="Genomic_DNA"/>
</dbReference>
<organism evidence="2">
    <name type="scientific">Guillardia theta (strain CCMP2712)</name>
    <name type="common">Cryptophyte</name>
    <dbReference type="NCBI Taxonomy" id="905079"/>
    <lineage>
        <taxon>Eukaryota</taxon>
        <taxon>Cryptophyceae</taxon>
        <taxon>Pyrenomonadales</taxon>
        <taxon>Geminigeraceae</taxon>
        <taxon>Guillardia</taxon>
    </lineage>
</organism>
<dbReference type="Proteomes" id="UP000011087">
    <property type="component" value="Unassembled WGS sequence"/>
</dbReference>
<dbReference type="OrthoDB" id="10680727at2759"/>
<feature type="transmembrane region" description="Helical" evidence="1">
    <location>
        <begin position="12"/>
        <end position="31"/>
    </location>
</feature>
<name>L1JEI7_GUITC</name>
<keyword evidence="1" id="KW-0812">Transmembrane</keyword>
<reference evidence="3" key="3">
    <citation type="submission" date="2016-03" db="UniProtKB">
        <authorList>
            <consortium name="EnsemblProtists"/>
        </authorList>
    </citation>
    <scope>IDENTIFICATION</scope>
</reference>
<keyword evidence="1" id="KW-0472">Membrane</keyword>
<keyword evidence="1" id="KW-1133">Transmembrane helix</keyword>
<dbReference type="EnsemblProtists" id="EKX46525">
    <property type="protein sequence ID" value="EKX46525"/>
    <property type="gene ID" value="GUITHDRAFT_162974"/>
</dbReference>
<dbReference type="GeneID" id="17303061"/>
<dbReference type="PaxDb" id="55529-EKX46525"/>
<dbReference type="RefSeq" id="XP_005833505.1">
    <property type="nucleotide sequence ID" value="XM_005833448.1"/>
</dbReference>